<evidence type="ECO:0000256" key="1">
    <source>
        <dbReference type="ARBA" id="ARBA00006290"/>
    </source>
</evidence>
<comment type="similarity">
    <text evidence="1">Belongs to the CCDC53 family.</text>
</comment>
<dbReference type="InterPro" id="IPR019309">
    <property type="entry name" value="WASHC3"/>
</dbReference>
<name>B4KEB9_DROMO</name>
<dbReference type="GO" id="GO:0006887">
    <property type="term" value="P:exocytosis"/>
    <property type="evidence" value="ECO:0007669"/>
    <property type="project" value="TreeGrafter"/>
</dbReference>
<dbReference type="InParanoid" id="B4KEB9"/>
<dbReference type="PANTHER" id="PTHR13015">
    <property type="entry name" value="PROTEIN AD-016-RELATED"/>
    <property type="match status" value="1"/>
</dbReference>
<dbReference type="Pfam" id="PF10152">
    <property type="entry name" value="CCDC53"/>
    <property type="match status" value="1"/>
</dbReference>
<dbReference type="eggNOG" id="KOG4496">
    <property type="taxonomic scope" value="Eukaryota"/>
</dbReference>
<evidence type="ECO:0000313" key="4">
    <source>
        <dbReference type="Proteomes" id="UP000009192"/>
    </source>
</evidence>
<accession>B4KEB9</accession>
<reference evidence="3 4" key="1">
    <citation type="journal article" date="2007" name="Nature">
        <title>Evolution of genes and genomes on the Drosophila phylogeny.</title>
        <authorList>
            <consortium name="Drosophila 12 Genomes Consortium"/>
            <person name="Clark A.G."/>
            <person name="Eisen M.B."/>
            <person name="Smith D.R."/>
            <person name="Bergman C.M."/>
            <person name="Oliver B."/>
            <person name="Markow T.A."/>
            <person name="Kaufman T.C."/>
            <person name="Kellis M."/>
            <person name="Gelbart W."/>
            <person name="Iyer V.N."/>
            <person name="Pollard D.A."/>
            <person name="Sackton T.B."/>
            <person name="Larracuente A.M."/>
            <person name="Singh N.D."/>
            <person name="Abad J.P."/>
            <person name="Abt D.N."/>
            <person name="Adryan B."/>
            <person name="Aguade M."/>
            <person name="Akashi H."/>
            <person name="Anderson W.W."/>
            <person name="Aquadro C.F."/>
            <person name="Ardell D.H."/>
            <person name="Arguello R."/>
            <person name="Artieri C.G."/>
            <person name="Barbash D.A."/>
            <person name="Barker D."/>
            <person name="Barsanti P."/>
            <person name="Batterham P."/>
            <person name="Batzoglou S."/>
            <person name="Begun D."/>
            <person name="Bhutkar A."/>
            <person name="Blanco E."/>
            <person name="Bosak S.A."/>
            <person name="Bradley R.K."/>
            <person name="Brand A.D."/>
            <person name="Brent M.R."/>
            <person name="Brooks A.N."/>
            <person name="Brown R.H."/>
            <person name="Butlin R.K."/>
            <person name="Caggese C."/>
            <person name="Calvi B.R."/>
            <person name="Bernardo de Carvalho A."/>
            <person name="Caspi A."/>
            <person name="Castrezana S."/>
            <person name="Celniker S.E."/>
            <person name="Chang J.L."/>
            <person name="Chapple C."/>
            <person name="Chatterji S."/>
            <person name="Chinwalla A."/>
            <person name="Civetta A."/>
            <person name="Clifton S.W."/>
            <person name="Comeron J.M."/>
            <person name="Costello J.C."/>
            <person name="Coyne J.A."/>
            <person name="Daub J."/>
            <person name="David R.G."/>
            <person name="Delcher A.L."/>
            <person name="Delehaunty K."/>
            <person name="Do C.B."/>
            <person name="Ebling H."/>
            <person name="Edwards K."/>
            <person name="Eickbush T."/>
            <person name="Evans J.D."/>
            <person name="Filipski A."/>
            <person name="Findeiss S."/>
            <person name="Freyhult E."/>
            <person name="Fulton L."/>
            <person name="Fulton R."/>
            <person name="Garcia A.C."/>
            <person name="Gardiner A."/>
            <person name="Garfield D.A."/>
            <person name="Garvin B.E."/>
            <person name="Gibson G."/>
            <person name="Gilbert D."/>
            <person name="Gnerre S."/>
            <person name="Godfrey J."/>
            <person name="Good R."/>
            <person name="Gotea V."/>
            <person name="Gravely B."/>
            <person name="Greenberg A.J."/>
            <person name="Griffiths-Jones S."/>
            <person name="Gross S."/>
            <person name="Guigo R."/>
            <person name="Gustafson E.A."/>
            <person name="Haerty W."/>
            <person name="Hahn M.W."/>
            <person name="Halligan D.L."/>
            <person name="Halpern A.L."/>
            <person name="Halter G.M."/>
            <person name="Han M.V."/>
            <person name="Heger A."/>
            <person name="Hillier L."/>
            <person name="Hinrichs A.S."/>
            <person name="Holmes I."/>
            <person name="Hoskins R.A."/>
            <person name="Hubisz M.J."/>
            <person name="Hultmark D."/>
            <person name="Huntley M.A."/>
            <person name="Jaffe D.B."/>
            <person name="Jagadeeshan S."/>
            <person name="Jeck W.R."/>
            <person name="Johnson J."/>
            <person name="Jones C.D."/>
            <person name="Jordan W.C."/>
            <person name="Karpen G.H."/>
            <person name="Kataoka E."/>
            <person name="Keightley P.D."/>
            <person name="Kheradpour P."/>
            <person name="Kirkness E.F."/>
            <person name="Koerich L.B."/>
            <person name="Kristiansen K."/>
            <person name="Kudrna D."/>
            <person name="Kulathinal R.J."/>
            <person name="Kumar S."/>
            <person name="Kwok R."/>
            <person name="Lander E."/>
            <person name="Langley C.H."/>
            <person name="Lapoint R."/>
            <person name="Lazzaro B.P."/>
            <person name="Lee S.J."/>
            <person name="Levesque L."/>
            <person name="Li R."/>
            <person name="Lin C.F."/>
            <person name="Lin M.F."/>
            <person name="Lindblad-Toh K."/>
            <person name="Llopart A."/>
            <person name="Long M."/>
            <person name="Low L."/>
            <person name="Lozovsky E."/>
            <person name="Lu J."/>
            <person name="Luo M."/>
            <person name="Machado C.A."/>
            <person name="Makalowski W."/>
            <person name="Marzo M."/>
            <person name="Matsuda M."/>
            <person name="Matzkin L."/>
            <person name="McAllister B."/>
            <person name="McBride C.S."/>
            <person name="McKernan B."/>
            <person name="McKernan K."/>
            <person name="Mendez-Lago M."/>
            <person name="Minx P."/>
            <person name="Mollenhauer M.U."/>
            <person name="Montooth K."/>
            <person name="Mount S.M."/>
            <person name="Mu X."/>
            <person name="Myers E."/>
            <person name="Negre B."/>
            <person name="Newfeld S."/>
            <person name="Nielsen R."/>
            <person name="Noor M.A."/>
            <person name="O'Grady P."/>
            <person name="Pachter L."/>
            <person name="Papaceit M."/>
            <person name="Parisi M.J."/>
            <person name="Parisi M."/>
            <person name="Parts L."/>
            <person name="Pedersen J.S."/>
            <person name="Pesole G."/>
            <person name="Phillippy A.M."/>
            <person name="Ponting C.P."/>
            <person name="Pop M."/>
            <person name="Porcelli D."/>
            <person name="Powell J.R."/>
            <person name="Prohaska S."/>
            <person name="Pruitt K."/>
            <person name="Puig M."/>
            <person name="Quesneville H."/>
            <person name="Ram K.R."/>
            <person name="Rand D."/>
            <person name="Rasmussen M.D."/>
            <person name="Reed L.K."/>
            <person name="Reenan R."/>
            <person name="Reily A."/>
            <person name="Remington K.A."/>
            <person name="Rieger T.T."/>
            <person name="Ritchie M.G."/>
            <person name="Robin C."/>
            <person name="Rogers Y.H."/>
            <person name="Rohde C."/>
            <person name="Rozas J."/>
            <person name="Rubenfield M.J."/>
            <person name="Ruiz A."/>
            <person name="Russo S."/>
            <person name="Salzberg S.L."/>
            <person name="Sanchez-Gracia A."/>
            <person name="Saranga D.J."/>
            <person name="Sato H."/>
            <person name="Schaeffer S.W."/>
            <person name="Schatz M.C."/>
            <person name="Schlenke T."/>
            <person name="Schwartz R."/>
            <person name="Segarra C."/>
            <person name="Singh R.S."/>
            <person name="Sirot L."/>
            <person name="Sirota M."/>
            <person name="Sisneros N.B."/>
            <person name="Smith C.D."/>
            <person name="Smith T.F."/>
            <person name="Spieth J."/>
            <person name="Stage D.E."/>
            <person name="Stark A."/>
            <person name="Stephan W."/>
            <person name="Strausberg R.L."/>
            <person name="Strempel S."/>
            <person name="Sturgill D."/>
            <person name="Sutton G."/>
            <person name="Sutton G.G."/>
            <person name="Tao W."/>
            <person name="Teichmann S."/>
            <person name="Tobari Y.N."/>
            <person name="Tomimura Y."/>
            <person name="Tsolas J.M."/>
            <person name="Valente V.L."/>
            <person name="Venter E."/>
            <person name="Venter J.C."/>
            <person name="Vicario S."/>
            <person name="Vieira F.G."/>
            <person name="Vilella A.J."/>
            <person name="Villasante A."/>
            <person name="Walenz B."/>
            <person name="Wang J."/>
            <person name="Wasserman M."/>
            <person name="Watts T."/>
            <person name="Wilson D."/>
            <person name="Wilson R.K."/>
            <person name="Wing R.A."/>
            <person name="Wolfner M.F."/>
            <person name="Wong A."/>
            <person name="Wong G.K."/>
            <person name="Wu C.I."/>
            <person name="Wu G."/>
            <person name="Yamamoto D."/>
            <person name="Yang H.P."/>
            <person name="Yang S.P."/>
            <person name="Yorke J.A."/>
            <person name="Yoshida K."/>
            <person name="Zdobnov E."/>
            <person name="Zhang P."/>
            <person name="Zhang Y."/>
            <person name="Zimin A.V."/>
            <person name="Baldwin J."/>
            <person name="Abdouelleil A."/>
            <person name="Abdulkadir J."/>
            <person name="Abebe A."/>
            <person name="Abera B."/>
            <person name="Abreu J."/>
            <person name="Acer S.C."/>
            <person name="Aftuck L."/>
            <person name="Alexander A."/>
            <person name="An P."/>
            <person name="Anderson E."/>
            <person name="Anderson S."/>
            <person name="Arachi H."/>
            <person name="Azer M."/>
            <person name="Bachantsang P."/>
            <person name="Barry A."/>
            <person name="Bayul T."/>
            <person name="Berlin A."/>
            <person name="Bessette D."/>
            <person name="Bloom T."/>
            <person name="Blye J."/>
            <person name="Boguslavskiy L."/>
            <person name="Bonnet C."/>
            <person name="Boukhgalter B."/>
            <person name="Bourzgui I."/>
            <person name="Brown A."/>
            <person name="Cahill P."/>
            <person name="Channer S."/>
            <person name="Cheshatsang Y."/>
            <person name="Chuda L."/>
            <person name="Citroen M."/>
            <person name="Collymore A."/>
            <person name="Cooke P."/>
            <person name="Costello M."/>
            <person name="D'Aco K."/>
            <person name="Daza R."/>
            <person name="De Haan G."/>
            <person name="DeGray S."/>
            <person name="DeMaso C."/>
            <person name="Dhargay N."/>
            <person name="Dooley K."/>
            <person name="Dooley E."/>
            <person name="Doricent M."/>
            <person name="Dorje P."/>
            <person name="Dorjee K."/>
            <person name="Dupes A."/>
            <person name="Elong R."/>
            <person name="Falk J."/>
            <person name="Farina A."/>
            <person name="Faro S."/>
            <person name="Ferguson D."/>
            <person name="Fisher S."/>
            <person name="Foley C.D."/>
            <person name="Franke A."/>
            <person name="Friedrich D."/>
            <person name="Gadbois L."/>
            <person name="Gearin G."/>
            <person name="Gearin C.R."/>
            <person name="Giannoukos G."/>
            <person name="Goode T."/>
            <person name="Graham J."/>
            <person name="Grandbois E."/>
            <person name="Grewal S."/>
            <person name="Gyaltsen K."/>
            <person name="Hafez N."/>
            <person name="Hagos B."/>
            <person name="Hall J."/>
            <person name="Henson C."/>
            <person name="Hollinger A."/>
            <person name="Honan T."/>
            <person name="Huard M.D."/>
            <person name="Hughes L."/>
            <person name="Hurhula B."/>
            <person name="Husby M.E."/>
            <person name="Kamat A."/>
            <person name="Kanga B."/>
            <person name="Kashin S."/>
            <person name="Khazanovich D."/>
            <person name="Kisner P."/>
            <person name="Lance K."/>
            <person name="Lara M."/>
            <person name="Lee W."/>
            <person name="Lennon N."/>
            <person name="Letendre F."/>
            <person name="LeVine R."/>
            <person name="Lipovsky A."/>
            <person name="Liu X."/>
            <person name="Liu J."/>
            <person name="Liu S."/>
            <person name="Lokyitsang T."/>
            <person name="Lokyitsang Y."/>
            <person name="Lubonja R."/>
            <person name="Lui A."/>
            <person name="MacDonald P."/>
            <person name="Magnisalis V."/>
            <person name="Maru K."/>
            <person name="Matthews C."/>
            <person name="McCusker W."/>
            <person name="McDonough S."/>
            <person name="Mehta T."/>
            <person name="Meldrim J."/>
            <person name="Meneus L."/>
            <person name="Mihai O."/>
            <person name="Mihalev A."/>
            <person name="Mihova T."/>
            <person name="Mittelman R."/>
            <person name="Mlenga V."/>
            <person name="Montmayeur A."/>
            <person name="Mulrain L."/>
            <person name="Navidi A."/>
            <person name="Naylor J."/>
            <person name="Negash T."/>
            <person name="Nguyen T."/>
            <person name="Nguyen N."/>
            <person name="Nicol R."/>
            <person name="Norbu C."/>
            <person name="Norbu N."/>
            <person name="Novod N."/>
            <person name="O'Neill B."/>
            <person name="Osman S."/>
            <person name="Markiewicz E."/>
            <person name="Oyono O.L."/>
            <person name="Patti C."/>
            <person name="Phunkhang P."/>
            <person name="Pierre F."/>
            <person name="Priest M."/>
            <person name="Raghuraman S."/>
            <person name="Rege F."/>
            <person name="Reyes R."/>
            <person name="Rise C."/>
            <person name="Rogov P."/>
            <person name="Ross K."/>
            <person name="Ryan E."/>
            <person name="Settipalli S."/>
            <person name="Shea T."/>
            <person name="Sherpa N."/>
            <person name="Shi L."/>
            <person name="Shih D."/>
            <person name="Sparrow T."/>
            <person name="Spaulding J."/>
            <person name="Stalker J."/>
            <person name="Stange-Thomann N."/>
            <person name="Stavropoulos S."/>
            <person name="Stone C."/>
            <person name="Strader C."/>
            <person name="Tesfaye S."/>
            <person name="Thomson T."/>
            <person name="Thoulutsang Y."/>
            <person name="Thoulutsang D."/>
            <person name="Topham K."/>
            <person name="Topping I."/>
            <person name="Tsamla T."/>
            <person name="Vassiliev H."/>
            <person name="Vo A."/>
            <person name="Wangchuk T."/>
            <person name="Wangdi T."/>
            <person name="Weiand M."/>
            <person name="Wilkinson J."/>
            <person name="Wilson A."/>
            <person name="Yadav S."/>
            <person name="Young G."/>
            <person name="Yu Q."/>
            <person name="Zembek L."/>
            <person name="Zhong D."/>
            <person name="Zimmer A."/>
            <person name="Zwirko Z."/>
            <person name="Jaffe D.B."/>
            <person name="Alvarez P."/>
            <person name="Brockman W."/>
            <person name="Butler J."/>
            <person name="Chin C."/>
            <person name="Gnerre S."/>
            <person name="Grabherr M."/>
            <person name="Kleber M."/>
            <person name="Mauceli E."/>
            <person name="MacCallum I."/>
        </authorList>
    </citation>
    <scope>NUCLEOTIDE SEQUENCE [LARGE SCALE GENOMIC DNA]</scope>
    <source>
        <strain evidence="4">Tucson 15081-1352.22</strain>
    </source>
</reference>
<dbReference type="FunCoup" id="B4KEB9">
    <property type="interactions" value="1081"/>
</dbReference>
<feature type="compositionally biased region" description="Polar residues" evidence="2">
    <location>
        <begin position="82"/>
        <end position="92"/>
    </location>
</feature>
<evidence type="ECO:0008006" key="5">
    <source>
        <dbReference type="Google" id="ProtNLM"/>
    </source>
</evidence>
<feature type="region of interest" description="Disordered" evidence="2">
    <location>
        <begin position="79"/>
        <end position="102"/>
    </location>
</feature>
<evidence type="ECO:0000313" key="3">
    <source>
        <dbReference type="EMBL" id="EDW12887.1"/>
    </source>
</evidence>
<proteinExistence type="inferred from homology"/>
<dbReference type="Proteomes" id="UP000009192">
    <property type="component" value="Unassembled WGS sequence"/>
</dbReference>
<dbReference type="PANTHER" id="PTHR13015:SF0">
    <property type="entry name" value="WASH COMPLEX SUBUNIT 3"/>
    <property type="match status" value="1"/>
</dbReference>
<organism evidence="3 4">
    <name type="scientific">Drosophila mojavensis</name>
    <name type="common">Fruit fly</name>
    <dbReference type="NCBI Taxonomy" id="7230"/>
    <lineage>
        <taxon>Eukaryota</taxon>
        <taxon>Metazoa</taxon>
        <taxon>Ecdysozoa</taxon>
        <taxon>Arthropoda</taxon>
        <taxon>Hexapoda</taxon>
        <taxon>Insecta</taxon>
        <taxon>Pterygota</taxon>
        <taxon>Neoptera</taxon>
        <taxon>Endopterygota</taxon>
        <taxon>Diptera</taxon>
        <taxon>Brachycera</taxon>
        <taxon>Muscomorpha</taxon>
        <taxon>Ephydroidea</taxon>
        <taxon>Drosophilidae</taxon>
        <taxon>Drosophila</taxon>
    </lineage>
</organism>
<gene>
    <name evidence="3" type="primary">Dmoj\GI17916</name>
    <name evidence="3" type="ORF">Dmoj_GI17916</name>
</gene>
<dbReference type="GO" id="GO:0071203">
    <property type="term" value="C:WASH complex"/>
    <property type="evidence" value="ECO:0007669"/>
    <property type="project" value="EnsemblMetazoa"/>
</dbReference>
<dbReference type="GO" id="GO:0030041">
    <property type="term" value="P:actin filament polymerization"/>
    <property type="evidence" value="ECO:0007669"/>
    <property type="project" value="TreeGrafter"/>
</dbReference>
<sequence length="162" mass="18246">MEASAIFTGNVDKTQIPPLNQKRILAFVNHFLLNTCNFLNEFALNCETKFVRMERQLQRTEAALIILETKLASIPVDKEVDNSTTTSEVNTEATDETDKSEVEAPAEIKGVRVCEDIRYKKFFKMLQVGVPAPAVKIKMSTEGLDSEMLDKPDFMLEDGILE</sequence>
<dbReference type="GO" id="GO:0140591">
    <property type="term" value="P:nuclear envelope budding"/>
    <property type="evidence" value="ECO:0007669"/>
    <property type="project" value="EnsemblMetazoa"/>
</dbReference>
<evidence type="ECO:0000256" key="2">
    <source>
        <dbReference type="SAM" id="MobiDB-lite"/>
    </source>
</evidence>
<protein>
    <recommendedName>
        <fullName evidence="5">WASH complex subunit 3</fullName>
    </recommendedName>
</protein>
<dbReference type="OMA" id="GCETKFV"/>
<dbReference type="Gene3D" id="1.20.5.110">
    <property type="match status" value="1"/>
</dbReference>
<dbReference type="PhylomeDB" id="B4KEB9"/>
<dbReference type="KEGG" id="dmo:Dmoj_GI17916"/>
<dbReference type="EMBL" id="CH933807">
    <property type="protein sequence ID" value="EDW12887.1"/>
    <property type="molecule type" value="Genomic_DNA"/>
</dbReference>
<dbReference type="OrthoDB" id="268027at2759"/>
<dbReference type="GO" id="GO:0005654">
    <property type="term" value="C:nucleoplasm"/>
    <property type="evidence" value="ECO:0007669"/>
    <property type="project" value="EnsemblMetazoa"/>
</dbReference>
<dbReference type="GO" id="GO:0005635">
    <property type="term" value="C:nuclear envelope"/>
    <property type="evidence" value="ECO:0007669"/>
    <property type="project" value="EnsemblMetazoa"/>
</dbReference>
<dbReference type="AlphaFoldDB" id="B4KEB9"/>
<dbReference type="GO" id="GO:0045785">
    <property type="term" value="P:positive regulation of cell adhesion"/>
    <property type="evidence" value="ECO:0007669"/>
    <property type="project" value="EnsemblMetazoa"/>
</dbReference>
<dbReference type="HOGENOM" id="CLU_117940_1_0_1"/>
<keyword evidence="4" id="KW-1185">Reference proteome</keyword>